<feature type="compositionally biased region" description="Basic and acidic residues" evidence="1">
    <location>
        <begin position="140"/>
        <end position="153"/>
    </location>
</feature>
<protein>
    <submittedName>
        <fullName evidence="2">Uncharacterized protein</fullName>
    </submittedName>
</protein>
<organism evidence="2 3">
    <name type="scientific">Plasmodium falciparum (isolate Camp / Malaysia)</name>
    <dbReference type="NCBI Taxonomy" id="5835"/>
    <lineage>
        <taxon>Eukaryota</taxon>
        <taxon>Sar</taxon>
        <taxon>Alveolata</taxon>
        <taxon>Apicomplexa</taxon>
        <taxon>Aconoidasida</taxon>
        <taxon>Haemosporida</taxon>
        <taxon>Plasmodiidae</taxon>
        <taxon>Plasmodium</taxon>
        <taxon>Plasmodium (Laverania)</taxon>
    </lineage>
</organism>
<dbReference type="Proteomes" id="UP000030694">
    <property type="component" value="Unassembled WGS sequence"/>
</dbReference>
<feature type="region of interest" description="Disordered" evidence="1">
    <location>
        <begin position="129"/>
        <end position="171"/>
    </location>
</feature>
<feature type="compositionally biased region" description="Low complexity" evidence="1">
    <location>
        <begin position="156"/>
        <end position="171"/>
    </location>
</feature>
<gene>
    <name evidence="2" type="ORF">PFMC_01299</name>
</gene>
<proteinExistence type="predicted"/>
<dbReference type="EMBL" id="KI927490">
    <property type="protein sequence ID" value="ETW62778.1"/>
    <property type="molecule type" value="Genomic_DNA"/>
</dbReference>
<reference evidence="2 3" key="1">
    <citation type="submission" date="2013-02" db="EMBL/GenBank/DDBJ databases">
        <title>The Genome Annotation of Plasmodium falciparum CAMP/Malaysia.</title>
        <authorList>
            <consortium name="The Broad Institute Genome Sequencing Platform"/>
            <consortium name="The Broad Institute Genome Sequencing Center for Infectious Disease"/>
            <person name="Neafsey D."/>
            <person name="Hoffman S."/>
            <person name="Volkman S."/>
            <person name="Rosenthal P."/>
            <person name="Walker B."/>
            <person name="Young S.K."/>
            <person name="Zeng Q."/>
            <person name="Gargeya S."/>
            <person name="Fitzgerald M."/>
            <person name="Haas B."/>
            <person name="Abouelleil A."/>
            <person name="Allen A.W."/>
            <person name="Alvarado L."/>
            <person name="Arachchi H.M."/>
            <person name="Berlin A.M."/>
            <person name="Chapman S.B."/>
            <person name="Gainer-Dewar J."/>
            <person name="Goldberg J."/>
            <person name="Griggs A."/>
            <person name="Gujja S."/>
            <person name="Hansen M."/>
            <person name="Howarth C."/>
            <person name="Imamovic A."/>
            <person name="Ireland A."/>
            <person name="Larimer J."/>
            <person name="McCowan C."/>
            <person name="Murphy C."/>
            <person name="Pearson M."/>
            <person name="Poon T.W."/>
            <person name="Priest M."/>
            <person name="Roberts A."/>
            <person name="Saif S."/>
            <person name="Shea T."/>
            <person name="Sisk P."/>
            <person name="Sykes S."/>
            <person name="Wortman J."/>
            <person name="Nusbaum C."/>
            <person name="Birren B."/>
        </authorList>
    </citation>
    <scope>NUCLEOTIDE SEQUENCE [LARGE SCALE GENOMIC DNA]</scope>
    <source>
        <strain evidence="2 3">CAMP/Malaysia</strain>
    </source>
</reference>
<reference evidence="2 3" key="2">
    <citation type="submission" date="2013-02" db="EMBL/GenBank/DDBJ databases">
        <title>The Genome Sequence of Plasmodium falciparum CAMP/Malaysia.</title>
        <authorList>
            <consortium name="The Broad Institute Genome Sequencing Platform"/>
            <consortium name="The Broad Institute Genome Sequencing Center for Infectious Disease"/>
            <person name="Neafsey D."/>
            <person name="Cheeseman I."/>
            <person name="Volkman S."/>
            <person name="Adams J."/>
            <person name="Walker B."/>
            <person name="Young S.K."/>
            <person name="Zeng Q."/>
            <person name="Gargeya S."/>
            <person name="Fitzgerald M."/>
            <person name="Haas B."/>
            <person name="Abouelleil A."/>
            <person name="Alvarado L."/>
            <person name="Arachchi H.M."/>
            <person name="Berlin A.M."/>
            <person name="Chapman S.B."/>
            <person name="Dewar J."/>
            <person name="Goldberg J."/>
            <person name="Griggs A."/>
            <person name="Gujja S."/>
            <person name="Hansen M."/>
            <person name="Howarth C."/>
            <person name="Imamovic A."/>
            <person name="Larimer J."/>
            <person name="McCowan C."/>
            <person name="Murphy C."/>
            <person name="Neiman D."/>
            <person name="Pearson M."/>
            <person name="Priest M."/>
            <person name="Roberts A."/>
            <person name="Saif S."/>
            <person name="Shea T."/>
            <person name="Sisk P."/>
            <person name="Sykes S."/>
            <person name="Wortman J."/>
            <person name="Nusbaum C."/>
            <person name="Birren B."/>
        </authorList>
    </citation>
    <scope>NUCLEOTIDE SEQUENCE [LARGE SCALE GENOMIC DNA]</scope>
    <source>
        <strain evidence="2 3">CAMP/Malaysia</strain>
    </source>
</reference>
<name>A0A024XC66_PLAFC</name>
<evidence type="ECO:0000256" key="1">
    <source>
        <dbReference type="SAM" id="MobiDB-lite"/>
    </source>
</evidence>
<accession>A0A024XC66</accession>
<sequence length="171" mass="19859">MQMSPVNASIILTNSNNYKNADDVFEYFSHKINDVNIYSSDTHICEELLGGILYIGIILRRSQKLSSNNKNILNWIEYCKNCHINVDLVHFNENKTEVSTLDNKFNLLQENFFQKDIKTIHRKIVGKKKIKNAQQNGHVNNDKNDVDNNKNDDDNINTNNHNNNNHDNNNK</sequence>
<evidence type="ECO:0000313" key="3">
    <source>
        <dbReference type="Proteomes" id="UP000030694"/>
    </source>
</evidence>
<dbReference type="AlphaFoldDB" id="A0A024XC66"/>
<evidence type="ECO:0000313" key="2">
    <source>
        <dbReference type="EMBL" id="ETW62778.1"/>
    </source>
</evidence>